<accession>A0A0F9QUS7</accession>
<gene>
    <name evidence="1" type="ORF">LCGC14_0971350</name>
</gene>
<comment type="caution">
    <text evidence="1">The sequence shown here is derived from an EMBL/GenBank/DDBJ whole genome shotgun (WGS) entry which is preliminary data.</text>
</comment>
<name>A0A0F9QUS7_9ZZZZ</name>
<evidence type="ECO:0000313" key="1">
    <source>
        <dbReference type="EMBL" id="KKN16896.1"/>
    </source>
</evidence>
<dbReference type="AlphaFoldDB" id="A0A0F9QUS7"/>
<reference evidence="1" key="1">
    <citation type="journal article" date="2015" name="Nature">
        <title>Complex archaea that bridge the gap between prokaryotes and eukaryotes.</title>
        <authorList>
            <person name="Spang A."/>
            <person name="Saw J.H."/>
            <person name="Jorgensen S.L."/>
            <person name="Zaremba-Niedzwiedzka K."/>
            <person name="Martijn J."/>
            <person name="Lind A.E."/>
            <person name="van Eijk R."/>
            <person name="Schleper C."/>
            <person name="Guy L."/>
            <person name="Ettema T.J."/>
        </authorList>
    </citation>
    <scope>NUCLEOTIDE SEQUENCE</scope>
</reference>
<dbReference type="EMBL" id="LAZR01003571">
    <property type="protein sequence ID" value="KKN16896.1"/>
    <property type="molecule type" value="Genomic_DNA"/>
</dbReference>
<protein>
    <submittedName>
        <fullName evidence="1">Uncharacterized protein</fullName>
    </submittedName>
</protein>
<proteinExistence type="predicted"/>
<organism evidence="1">
    <name type="scientific">marine sediment metagenome</name>
    <dbReference type="NCBI Taxonomy" id="412755"/>
    <lineage>
        <taxon>unclassified sequences</taxon>
        <taxon>metagenomes</taxon>
        <taxon>ecological metagenomes</taxon>
    </lineage>
</organism>
<sequence length="186" mass="22362">MNKNYNLREKIWNKFYSRESIEKFENYTYNLLNSGKTESEIKTITSQYENEYWNELKKLGLYPEDKCILYGDYDIDVDDSEFTIYNEYIDYEYFEENDELISFPLNKDILGMLINDLLKYDIEKNSIKNLKISQNNSQKPYIIKEFTDHIHLSTIDQSDFIPIAIFSTKLTHIVKKLFQIYTKKIA</sequence>